<keyword evidence="2" id="KW-1133">Transmembrane helix</keyword>
<feature type="region of interest" description="Disordered" evidence="1">
    <location>
        <begin position="278"/>
        <end position="310"/>
    </location>
</feature>
<evidence type="ECO:0000256" key="1">
    <source>
        <dbReference type="SAM" id="MobiDB-lite"/>
    </source>
</evidence>
<gene>
    <name evidence="3" type="ORF">EW146_g571</name>
</gene>
<feature type="transmembrane region" description="Helical" evidence="2">
    <location>
        <begin position="207"/>
        <end position="232"/>
    </location>
</feature>
<protein>
    <recommendedName>
        <fullName evidence="5">Mid2 domain-containing protein</fullName>
    </recommendedName>
</protein>
<dbReference type="EMBL" id="SGPL01000012">
    <property type="protein sequence ID" value="THH20888.1"/>
    <property type="molecule type" value="Genomic_DNA"/>
</dbReference>
<feature type="compositionally biased region" description="Polar residues" evidence="1">
    <location>
        <begin position="425"/>
        <end position="454"/>
    </location>
</feature>
<evidence type="ECO:0000313" key="3">
    <source>
        <dbReference type="EMBL" id="THH20888.1"/>
    </source>
</evidence>
<evidence type="ECO:0000313" key="4">
    <source>
        <dbReference type="Proteomes" id="UP000310158"/>
    </source>
</evidence>
<accession>A0A4S4M8H5</accession>
<keyword evidence="2" id="KW-0472">Membrane</keyword>
<evidence type="ECO:0008006" key="5">
    <source>
        <dbReference type="Google" id="ProtNLM"/>
    </source>
</evidence>
<sequence length="534" mass="55157">MACASSATETQYETVLSTNIVTTTSLSVQTIPGSVTVVDTQTCLSTVSGSCAATTDVSLPTTLPDTFSTIPVPIIVTTIITESRPTMTLFASCSASQSASSSSFSTASAESSVSSASQSDTASTSAVTATATASPSSSSAPATSSSASASSTVTSFFIDHDAFAGSLVYSTITSSSPASAADIASSESAQPSMHTQQQDKSGSSNNLAPIVGGVLGGFFGLIALVALLWCIIRRKRMHDTWDDADDEVIPYPVSRTRNRQRGTDLNGHPKPYEYGLVGHANSIGTSASPPPTPAATSLGHNSRPSTFYRPDSMTPLILPASYLASDTSHSTPTEFGQRQRRSSRADEMESSGGGHGDAQQRPMSARTTPDRRSQLTLNNLSSGNSSSMPSTDYFGPIAIGESLIPPVNQLLNLNQDLPQQRSLSAASTVPSVYSNTTAPLSSGPRTASVSSHSLQVSMPVAAAVPSASQAAPPQRPHKSSKRWRISNLGSVLVHTDGGRAPRNSDAVAGTSSSLGVEPTSDVNAEEPPPPAYTE</sequence>
<keyword evidence="2" id="KW-0812">Transmembrane</keyword>
<proteinExistence type="predicted"/>
<dbReference type="OrthoDB" id="3263215at2759"/>
<feature type="region of interest" description="Disordered" evidence="1">
    <location>
        <begin position="325"/>
        <end position="389"/>
    </location>
</feature>
<feature type="compositionally biased region" description="Low complexity" evidence="1">
    <location>
        <begin position="374"/>
        <end position="389"/>
    </location>
</feature>
<feature type="compositionally biased region" description="Basic residues" evidence="1">
    <location>
        <begin position="475"/>
        <end position="484"/>
    </location>
</feature>
<comment type="caution">
    <text evidence="3">The sequence shown here is derived from an EMBL/GenBank/DDBJ whole genome shotgun (WGS) entry which is preliminary data.</text>
</comment>
<evidence type="ECO:0000256" key="2">
    <source>
        <dbReference type="SAM" id="Phobius"/>
    </source>
</evidence>
<dbReference type="Proteomes" id="UP000310158">
    <property type="component" value="Unassembled WGS sequence"/>
</dbReference>
<feature type="region of interest" description="Disordered" evidence="1">
    <location>
        <begin position="182"/>
        <end position="204"/>
    </location>
</feature>
<feature type="compositionally biased region" description="Low complexity" evidence="1">
    <location>
        <begin position="455"/>
        <end position="472"/>
    </location>
</feature>
<feature type="compositionally biased region" description="Polar residues" evidence="1">
    <location>
        <begin position="325"/>
        <end position="336"/>
    </location>
</feature>
<feature type="compositionally biased region" description="Polar residues" evidence="1">
    <location>
        <begin position="190"/>
        <end position="204"/>
    </location>
</feature>
<keyword evidence="4" id="KW-1185">Reference proteome</keyword>
<name>A0A4S4M8H5_9AGAM</name>
<organism evidence="3 4">
    <name type="scientific">Bondarzewia mesenterica</name>
    <dbReference type="NCBI Taxonomy" id="1095465"/>
    <lineage>
        <taxon>Eukaryota</taxon>
        <taxon>Fungi</taxon>
        <taxon>Dikarya</taxon>
        <taxon>Basidiomycota</taxon>
        <taxon>Agaricomycotina</taxon>
        <taxon>Agaricomycetes</taxon>
        <taxon>Russulales</taxon>
        <taxon>Bondarzewiaceae</taxon>
        <taxon>Bondarzewia</taxon>
    </lineage>
</organism>
<feature type="region of interest" description="Disordered" evidence="1">
    <location>
        <begin position="425"/>
        <end position="534"/>
    </location>
</feature>
<dbReference type="AlphaFoldDB" id="A0A4S4M8H5"/>
<reference evidence="3 4" key="1">
    <citation type="submission" date="2019-02" db="EMBL/GenBank/DDBJ databases">
        <title>Genome sequencing of the rare red list fungi Bondarzewia mesenterica.</title>
        <authorList>
            <person name="Buettner E."/>
            <person name="Kellner H."/>
        </authorList>
    </citation>
    <scope>NUCLEOTIDE SEQUENCE [LARGE SCALE GENOMIC DNA]</scope>
    <source>
        <strain evidence="3 4">DSM 108281</strain>
    </source>
</reference>